<dbReference type="Gene3D" id="1.10.357.40">
    <property type="entry name" value="YbiA-like"/>
    <property type="match status" value="1"/>
</dbReference>
<dbReference type="EMBL" id="QGML01001952">
    <property type="protein sequence ID" value="TVY88086.1"/>
    <property type="molecule type" value="Genomic_DNA"/>
</dbReference>
<keyword evidence="2" id="KW-1185">Reference proteome</keyword>
<gene>
    <name evidence="1" type="ORF">LAWI1_G007547</name>
</gene>
<dbReference type="SUPFAM" id="SSF143990">
    <property type="entry name" value="YbiA-like"/>
    <property type="match status" value="1"/>
</dbReference>
<evidence type="ECO:0000313" key="1">
    <source>
        <dbReference type="EMBL" id="TVY88086.1"/>
    </source>
</evidence>
<proteinExistence type="predicted"/>
<evidence type="ECO:0000313" key="2">
    <source>
        <dbReference type="Proteomes" id="UP000315522"/>
    </source>
</evidence>
<name>A0A559M578_9HELO</name>
<protein>
    <submittedName>
        <fullName evidence="1">Uncharacterized protein</fullName>
    </submittedName>
</protein>
<organism evidence="1 2">
    <name type="scientific">Lachnellula willkommii</name>
    <dbReference type="NCBI Taxonomy" id="215461"/>
    <lineage>
        <taxon>Eukaryota</taxon>
        <taxon>Fungi</taxon>
        <taxon>Dikarya</taxon>
        <taxon>Ascomycota</taxon>
        <taxon>Pezizomycotina</taxon>
        <taxon>Leotiomycetes</taxon>
        <taxon>Helotiales</taxon>
        <taxon>Lachnaceae</taxon>
        <taxon>Lachnellula</taxon>
    </lineage>
</organism>
<dbReference type="AlphaFoldDB" id="A0A559M578"/>
<dbReference type="InterPro" id="IPR037238">
    <property type="entry name" value="YbiA-like_sf"/>
</dbReference>
<reference evidence="1 2" key="1">
    <citation type="submission" date="2018-05" db="EMBL/GenBank/DDBJ databases">
        <title>Genome sequencing and assembly of the regulated plant pathogen Lachnellula willkommii and related sister species for the development of diagnostic species identification markers.</title>
        <authorList>
            <person name="Giroux E."/>
            <person name="Bilodeau G."/>
        </authorList>
    </citation>
    <scope>NUCLEOTIDE SEQUENCE [LARGE SCALE GENOMIC DNA]</scope>
    <source>
        <strain evidence="1 2">CBS 172.35</strain>
    </source>
</reference>
<accession>A0A559M578</accession>
<dbReference type="Proteomes" id="UP000315522">
    <property type="component" value="Unassembled WGS sequence"/>
</dbReference>
<comment type="caution">
    <text evidence="1">The sequence shown here is derived from an EMBL/GenBank/DDBJ whole genome shotgun (WGS) entry which is preliminary data.</text>
</comment>
<sequence length="67" mass="7650">MYFVAKTAKIDLSINLNRTALATQLFRQNRELNAILVGTGDKIIVERVSPSDRIWGIRSRSMLSTLW</sequence>